<dbReference type="Gene3D" id="2.40.50.100">
    <property type="match status" value="1"/>
</dbReference>
<proteinExistence type="predicted"/>
<gene>
    <name evidence="3" type="ORF">AWL63_00140</name>
</gene>
<feature type="domain" description="Multidrug resistance protein MdtA-like barrel-sandwich hybrid" evidence="2">
    <location>
        <begin position="49"/>
        <end position="241"/>
    </location>
</feature>
<dbReference type="Proteomes" id="UP000094256">
    <property type="component" value="Chromosome"/>
</dbReference>
<organism evidence="3 4">
    <name type="scientific">Sphingomonas panacis</name>
    <dbReference type="NCBI Taxonomy" id="1560345"/>
    <lineage>
        <taxon>Bacteria</taxon>
        <taxon>Pseudomonadati</taxon>
        <taxon>Pseudomonadota</taxon>
        <taxon>Alphaproteobacteria</taxon>
        <taxon>Sphingomonadales</taxon>
        <taxon>Sphingomonadaceae</taxon>
        <taxon>Sphingomonas</taxon>
    </lineage>
</organism>
<sequence>MKADWKKWAFRLGIAVAVLAGVLIARHYLVRDPLGPGIASGNGRIEATEVDVSAKAPGRIRQILVYEGDMVKAGQTLATIDVDSLQAQRAQAVAQLQAALSAVQSAQTQVAQATAQRAAAVAQLRQHEADLDTARSHLGRSTELASEGATPRQEQEDDHARLQGTRAVVEAARAQVGAIDAAVATARSQVAGARSNVAAALAGVHRLDADIGDAILRAPRTGRVQYRIAEPGEVVGAGGKVLNLIDLSDAYLTFFLPEQAVGRVGMGDEARIVLDSVPDRVIPAHVSFVADVAQFTPKTVETKDEREKLMFRVRASIDRKLLARVRNLVKSGMPGTAYVRIDPGTPWPAKLALTPVK</sequence>
<dbReference type="Pfam" id="PF25917">
    <property type="entry name" value="BSH_RND"/>
    <property type="match status" value="1"/>
</dbReference>
<dbReference type="EMBL" id="CP014168">
    <property type="protein sequence ID" value="AOH82630.1"/>
    <property type="molecule type" value="Genomic_DNA"/>
</dbReference>
<dbReference type="GO" id="GO:0016787">
    <property type="term" value="F:hydrolase activity"/>
    <property type="evidence" value="ECO:0007669"/>
    <property type="project" value="UniProtKB-KW"/>
</dbReference>
<dbReference type="STRING" id="1560345.AWL63_00140"/>
<evidence type="ECO:0000259" key="2">
    <source>
        <dbReference type="Pfam" id="PF25917"/>
    </source>
</evidence>
<dbReference type="InterPro" id="IPR058625">
    <property type="entry name" value="MdtA-like_BSH"/>
</dbReference>
<dbReference type="RefSeq" id="WP_069203214.1">
    <property type="nucleotide sequence ID" value="NZ_CP014168.1"/>
</dbReference>
<feature type="coiled-coil region" evidence="1">
    <location>
        <begin position="82"/>
        <end position="130"/>
    </location>
</feature>
<dbReference type="GO" id="GO:0005886">
    <property type="term" value="C:plasma membrane"/>
    <property type="evidence" value="ECO:0007669"/>
    <property type="project" value="TreeGrafter"/>
</dbReference>
<dbReference type="Gene3D" id="1.10.287.470">
    <property type="entry name" value="Helix hairpin bin"/>
    <property type="match status" value="2"/>
</dbReference>
<keyword evidence="3" id="KW-0378">Hydrolase</keyword>
<reference evidence="3 4" key="1">
    <citation type="submission" date="2016-01" db="EMBL/GenBank/DDBJ databases">
        <title>Complete genome and mega plasmid sequence of Sphingomonas panacis DCY99 elicits systemic resistance in rice to Xanthomonas oryzae.</title>
        <authorList>
            <person name="Kim Y.J."/>
            <person name="Yang D.C."/>
            <person name="Sing P."/>
        </authorList>
    </citation>
    <scope>NUCLEOTIDE SEQUENCE [LARGE SCALE GENOMIC DNA]</scope>
    <source>
        <strain evidence="3 4">DCY99</strain>
    </source>
</reference>
<dbReference type="Gene3D" id="2.40.30.170">
    <property type="match status" value="1"/>
</dbReference>
<evidence type="ECO:0000256" key="1">
    <source>
        <dbReference type="SAM" id="Coils"/>
    </source>
</evidence>
<dbReference type="PANTHER" id="PTHR30438:SF2">
    <property type="entry name" value="MEMBRANE PROTEIN"/>
    <property type="match status" value="1"/>
</dbReference>
<evidence type="ECO:0000313" key="3">
    <source>
        <dbReference type="EMBL" id="AOH82630.1"/>
    </source>
</evidence>
<keyword evidence="4" id="KW-1185">Reference proteome</keyword>
<keyword evidence="1" id="KW-0175">Coiled coil</keyword>
<dbReference type="KEGG" id="span:AWL63_00140"/>
<name>A0A1B3Z5D2_9SPHN</name>
<protein>
    <submittedName>
        <fullName evidence="3">Glycoside hydrolase family 43</fullName>
    </submittedName>
</protein>
<accession>A0A1B3Z5D2</accession>
<dbReference type="AlphaFoldDB" id="A0A1B3Z5D2"/>
<evidence type="ECO:0000313" key="4">
    <source>
        <dbReference type="Proteomes" id="UP000094256"/>
    </source>
</evidence>
<dbReference type="PANTHER" id="PTHR30438">
    <property type="entry name" value="36 KDA ANTIGEN-RELATED"/>
    <property type="match status" value="1"/>
</dbReference>
<dbReference type="PRINTS" id="PR01490">
    <property type="entry name" value="RTXTOXIND"/>
</dbReference>
<dbReference type="SUPFAM" id="SSF111369">
    <property type="entry name" value="HlyD-like secretion proteins"/>
    <property type="match status" value="3"/>
</dbReference>